<dbReference type="GO" id="GO:0008453">
    <property type="term" value="F:alanine-glyoxylate transaminase activity"/>
    <property type="evidence" value="ECO:0007669"/>
    <property type="project" value="TreeGrafter"/>
</dbReference>
<evidence type="ECO:0000256" key="5">
    <source>
        <dbReference type="PIRSR" id="PIRSR000524-50"/>
    </source>
</evidence>
<organism evidence="9 10">
    <name type="scientific">candidate division WOR-3 bacterium</name>
    <dbReference type="NCBI Taxonomy" id="2052148"/>
    <lineage>
        <taxon>Bacteria</taxon>
        <taxon>Bacteria division WOR-3</taxon>
    </lineage>
</organism>
<reference evidence="9" key="1">
    <citation type="submission" date="2019-11" db="EMBL/GenBank/DDBJ databases">
        <title>Microbial mats filling the niche in hypersaline microbial mats.</title>
        <authorList>
            <person name="Wong H.L."/>
            <person name="Macleod F.I."/>
            <person name="White R.A. III"/>
            <person name="Burns B.P."/>
        </authorList>
    </citation>
    <scope>NUCLEOTIDE SEQUENCE</scope>
    <source>
        <strain evidence="9">Bin_327</strain>
    </source>
</reference>
<feature type="modified residue" description="N6-(pyridoxal phosphate)lysine" evidence="5">
    <location>
        <position position="190"/>
    </location>
</feature>
<protein>
    <submittedName>
        <fullName evidence="9">Aminotransferase class V-fold PLP-dependent enzyme</fullName>
    </submittedName>
</protein>
<dbReference type="InterPro" id="IPR015424">
    <property type="entry name" value="PyrdxlP-dep_Trfase"/>
</dbReference>
<feature type="domain" description="Aminotransferase class V" evidence="8">
    <location>
        <begin position="30"/>
        <end position="325"/>
    </location>
</feature>
<comment type="similarity">
    <text evidence="2 6">Belongs to the class-V pyridoxal-phosphate-dependent aminotransferase family.</text>
</comment>
<evidence type="ECO:0000256" key="2">
    <source>
        <dbReference type="ARBA" id="ARBA00009236"/>
    </source>
</evidence>
<dbReference type="Gene3D" id="3.90.1150.10">
    <property type="entry name" value="Aspartate Aminotransferase, domain 1"/>
    <property type="match status" value="1"/>
</dbReference>
<evidence type="ECO:0000313" key="10">
    <source>
        <dbReference type="Proteomes" id="UP000630660"/>
    </source>
</evidence>
<dbReference type="InterPro" id="IPR015421">
    <property type="entry name" value="PyrdxlP-dep_Trfase_major"/>
</dbReference>
<dbReference type="InterPro" id="IPR024169">
    <property type="entry name" value="SP_NH2Trfase/AEP_transaminase"/>
</dbReference>
<dbReference type="InterPro" id="IPR020578">
    <property type="entry name" value="Aminotrans_V_PyrdxlP_BS"/>
</dbReference>
<sequence length="363" mass="40270">MVNYRLFTPGPIEVTEDVLSECGKVFPYHRDPSFAEVVNKTTNNLKDILFTDSRVFFFTSSGTGGMEAAVANLFSEGDEVLITSVGKFGQRWREIADAYHLKVHYLRFDLGKSADPSMIAENLAKCPTIKAVLTTHTETSTGALNNVAEIGRIVRSRDRLFVLDAIAGLGADELRMDPWKVDVVIGGSQKAIGAPPGLSLVAVNERAWTAVSRSRLPKYYFNMQIAEKFRQKGFTPWTPAIPAMMALARSLDNIAQKGIDKVWEAHEKWATFFRKKALDLGFTFMPERPSNALSVIKFPEGVDTTEIICAVRDKEGILLANGQQELKGHLIRVGHMGHANEADTLRALEVLEKYALPKLKEGQ</sequence>
<evidence type="ECO:0000313" key="9">
    <source>
        <dbReference type="EMBL" id="MBD3364497.1"/>
    </source>
</evidence>
<dbReference type="GO" id="GO:0004760">
    <property type="term" value="F:L-serine-pyruvate transaminase activity"/>
    <property type="evidence" value="ECO:0007669"/>
    <property type="project" value="TreeGrafter"/>
</dbReference>
<evidence type="ECO:0000256" key="3">
    <source>
        <dbReference type="ARBA" id="ARBA00022898"/>
    </source>
</evidence>
<comment type="caution">
    <text evidence="9">The sequence shown here is derived from an EMBL/GenBank/DDBJ whole genome shotgun (WGS) entry which is preliminary data.</text>
</comment>
<evidence type="ECO:0000259" key="8">
    <source>
        <dbReference type="Pfam" id="PF00266"/>
    </source>
</evidence>
<proteinExistence type="inferred from homology"/>
<evidence type="ECO:0000256" key="1">
    <source>
        <dbReference type="ARBA" id="ARBA00001933"/>
    </source>
</evidence>
<comment type="cofactor">
    <cofactor evidence="1 5 7">
        <name>pyridoxal 5'-phosphate</name>
        <dbReference type="ChEBI" id="CHEBI:597326"/>
    </cofactor>
</comment>
<dbReference type="Gene3D" id="3.40.640.10">
    <property type="entry name" value="Type I PLP-dependent aspartate aminotransferase-like (Major domain)"/>
    <property type="match status" value="1"/>
</dbReference>
<keyword evidence="9" id="KW-0032">Aminotransferase</keyword>
<gene>
    <name evidence="9" type="ORF">GF359_04715</name>
</gene>
<dbReference type="PANTHER" id="PTHR21152:SF40">
    <property type="entry name" value="ALANINE--GLYOXYLATE AMINOTRANSFERASE"/>
    <property type="match status" value="1"/>
</dbReference>
<dbReference type="PIRSF" id="PIRSF000524">
    <property type="entry name" value="SPT"/>
    <property type="match status" value="1"/>
</dbReference>
<dbReference type="GO" id="GO:0019265">
    <property type="term" value="P:glycine biosynthetic process, by transamination of glyoxylate"/>
    <property type="evidence" value="ECO:0007669"/>
    <property type="project" value="TreeGrafter"/>
</dbReference>
<dbReference type="Proteomes" id="UP000630660">
    <property type="component" value="Unassembled WGS sequence"/>
</dbReference>
<dbReference type="SUPFAM" id="SSF53383">
    <property type="entry name" value="PLP-dependent transferases"/>
    <property type="match status" value="1"/>
</dbReference>
<evidence type="ECO:0000256" key="7">
    <source>
        <dbReference type="RuleBase" id="RU004504"/>
    </source>
</evidence>
<evidence type="ECO:0000256" key="4">
    <source>
        <dbReference type="PIRSR" id="PIRSR000524-1"/>
    </source>
</evidence>
<dbReference type="PANTHER" id="PTHR21152">
    <property type="entry name" value="AMINOTRANSFERASE CLASS V"/>
    <property type="match status" value="1"/>
</dbReference>
<dbReference type="AlphaFoldDB" id="A0A9D5QCX1"/>
<dbReference type="PROSITE" id="PS00595">
    <property type="entry name" value="AA_TRANSFER_CLASS_5"/>
    <property type="match status" value="1"/>
</dbReference>
<evidence type="ECO:0000256" key="6">
    <source>
        <dbReference type="RuleBase" id="RU004075"/>
    </source>
</evidence>
<dbReference type="InterPro" id="IPR015422">
    <property type="entry name" value="PyrdxlP-dep_Trfase_small"/>
</dbReference>
<dbReference type="Pfam" id="PF00266">
    <property type="entry name" value="Aminotran_5"/>
    <property type="match status" value="1"/>
</dbReference>
<feature type="binding site" evidence="4">
    <location>
        <position position="332"/>
    </location>
    <ligand>
        <name>substrate</name>
    </ligand>
</feature>
<keyword evidence="3 5" id="KW-0663">Pyridoxal phosphate</keyword>
<dbReference type="EMBL" id="WJKJ01000153">
    <property type="protein sequence ID" value="MBD3364497.1"/>
    <property type="molecule type" value="Genomic_DNA"/>
</dbReference>
<accession>A0A9D5QCX1</accession>
<dbReference type="InterPro" id="IPR000192">
    <property type="entry name" value="Aminotrans_V_dom"/>
</dbReference>
<name>A0A9D5QCX1_UNCW3</name>
<keyword evidence="9" id="KW-0808">Transferase</keyword>